<evidence type="ECO:0000259" key="3">
    <source>
        <dbReference type="PROSITE" id="PS51233"/>
    </source>
</evidence>
<comment type="caution">
    <text evidence="4">The sequence shown here is derived from an EMBL/GenBank/DDBJ whole genome shotgun (WGS) entry which is preliminary data.</text>
</comment>
<keyword evidence="1" id="KW-1015">Disulfide bond</keyword>
<sequence>TWGNFHFKTFDGQLFQVPDTCNYVLSVMCDSTVSDFNIQMQREIVNDTITFNTVTVKLEGAIIKITNGIITMDDQ</sequence>
<feature type="domain" description="VWFD" evidence="3">
    <location>
        <begin position="1"/>
        <end position="75"/>
    </location>
</feature>
<organism evidence="4 5">
    <name type="scientific">Cirrhinus mrigala</name>
    <name type="common">Mrigala</name>
    <dbReference type="NCBI Taxonomy" id="683832"/>
    <lineage>
        <taxon>Eukaryota</taxon>
        <taxon>Metazoa</taxon>
        <taxon>Chordata</taxon>
        <taxon>Craniata</taxon>
        <taxon>Vertebrata</taxon>
        <taxon>Euteleostomi</taxon>
        <taxon>Actinopterygii</taxon>
        <taxon>Neopterygii</taxon>
        <taxon>Teleostei</taxon>
        <taxon>Ostariophysi</taxon>
        <taxon>Cypriniformes</taxon>
        <taxon>Cyprinidae</taxon>
        <taxon>Labeoninae</taxon>
        <taxon>Labeonini</taxon>
        <taxon>Cirrhinus</taxon>
    </lineage>
</organism>
<accession>A0ABD0N113</accession>
<protein>
    <recommendedName>
        <fullName evidence="3">VWFD domain-containing protein</fullName>
    </recommendedName>
</protein>
<evidence type="ECO:0000256" key="1">
    <source>
        <dbReference type="ARBA" id="ARBA00023157"/>
    </source>
</evidence>
<name>A0ABD0N113_CIRMR</name>
<keyword evidence="2" id="KW-0325">Glycoprotein</keyword>
<dbReference type="Proteomes" id="UP001529510">
    <property type="component" value="Unassembled WGS sequence"/>
</dbReference>
<evidence type="ECO:0000313" key="5">
    <source>
        <dbReference type="Proteomes" id="UP001529510"/>
    </source>
</evidence>
<dbReference type="Pfam" id="PF00094">
    <property type="entry name" value="VWD"/>
    <property type="match status" value="1"/>
</dbReference>
<dbReference type="PANTHER" id="PTHR11339">
    <property type="entry name" value="EXTRACELLULAR MATRIX GLYCOPROTEIN RELATED"/>
    <property type="match status" value="1"/>
</dbReference>
<reference evidence="4 5" key="1">
    <citation type="submission" date="2024-05" db="EMBL/GenBank/DDBJ databases">
        <title>Genome sequencing and assembly of Indian major carp, Cirrhinus mrigala (Hamilton, 1822).</title>
        <authorList>
            <person name="Mohindra V."/>
            <person name="Chowdhury L.M."/>
            <person name="Lal K."/>
            <person name="Jena J.K."/>
        </authorList>
    </citation>
    <scope>NUCLEOTIDE SEQUENCE [LARGE SCALE GENOMIC DNA]</scope>
    <source>
        <strain evidence="4">CM1030</strain>
        <tissue evidence="4">Blood</tissue>
    </source>
</reference>
<dbReference type="InterPro" id="IPR001846">
    <property type="entry name" value="VWF_type-D"/>
</dbReference>
<evidence type="ECO:0000256" key="2">
    <source>
        <dbReference type="ARBA" id="ARBA00023180"/>
    </source>
</evidence>
<feature type="non-terminal residue" evidence="4">
    <location>
        <position position="75"/>
    </location>
</feature>
<dbReference type="EMBL" id="JAMKFB020000025">
    <property type="protein sequence ID" value="KAL0155870.1"/>
    <property type="molecule type" value="Genomic_DNA"/>
</dbReference>
<dbReference type="PANTHER" id="PTHR11339:SF408">
    <property type="entry name" value="MUCIN-5B"/>
    <property type="match status" value="1"/>
</dbReference>
<dbReference type="PROSITE" id="PS51233">
    <property type="entry name" value="VWFD"/>
    <property type="match status" value="1"/>
</dbReference>
<dbReference type="InterPro" id="IPR050780">
    <property type="entry name" value="Mucin_vWF_Thrombospondin_sf"/>
</dbReference>
<evidence type="ECO:0000313" key="4">
    <source>
        <dbReference type="EMBL" id="KAL0155870.1"/>
    </source>
</evidence>
<keyword evidence="5" id="KW-1185">Reference proteome</keyword>
<gene>
    <name evidence="4" type="ORF">M9458_050133</name>
</gene>
<proteinExistence type="predicted"/>
<feature type="non-terminal residue" evidence="4">
    <location>
        <position position="1"/>
    </location>
</feature>
<dbReference type="AlphaFoldDB" id="A0ABD0N113"/>